<accession>A0A7S2WGS6</accession>
<reference evidence="1" key="1">
    <citation type="submission" date="2021-01" db="EMBL/GenBank/DDBJ databases">
        <authorList>
            <person name="Corre E."/>
            <person name="Pelletier E."/>
            <person name="Niang G."/>
            <person name="Scheremetjew M."/>
            <person name="Finn R."/>
            <person name="Kale V."/>
            <person name="Holt S."/>
            <person name="Cochrane G."/>
            <person name="Meng A."/>
            <person name="Brown T."/>
            <person name="Cohen L."/>
        </authorList>
    </citation>
    <scope>NUCLEOTIDE SEQUENCE</scope>
    <source>
        <strain evidence="1">NY070348D</strain>
    </source>
</reference>
<gene>
    <name evidence="1" type="ORF">QSP1433_LOCUS9600</name>
</gene>
<dbReference type="InterPro" id="IPR029045">
    <property type="entry name" value="ClpP/crotonase-like_dom_sf"/>
</dbReference>
<dbReference type="Gene3D" id="3.90.226.10">
    <property type="entry name" value="2-enoyl-CoA Hydratase, Chain A, domain 1"/>
    <property type="match status" value="1"/>
</dbReference>
<organism evidence="1">
    <name type="scientific">Mucochytrium quahogii</name>
    <dbReference type="NCBI Taxonomy" id="96639"/>
    <lineage>
        <taxon>Eukaryota</taxon>
        <taxon>Sar</taxon>
        <taxon>Stramenopiles</taxon>
        <taxon>Bigyra</taxon>
        <taxon>Labyrinthulomycetes</taxon>
        <taxon>Thraustochytrida</taxon>
        <taxon>Thraustochytriidae</taxon>
        <taxon>Mucochytrium</taxon>
    </lineage>
</organism>
<name>A0A7S2WGS6_9STRA</name>
<protein>
    <submittedName>
        <fullName evidence="1">Uncharacterized protein</fullName>
    </submittedName>
</protein>
<dbReference type="AlphaFoldDB" id="A0A7S2WGS6"/>
<dbReference type="PANTHER" id="PTHR11941">
    <property type="entry name" value="ENOYL-COA HYDRATASE-RELATED"/>
    <property type="match status" value="1"/>
</dbReference>
<dbReference type="GO" id="GO:0006635">
    <property type="term" value="P:fatty acid beta-oxidation"/>
    <property type="evidence" value="ECO:0007669"/>
    <property type="project" value="TreeGrafter"/>
</dbReference>
<dbReference type="EMBL" id="HBHK01015298">
    <property type="protein sequence ID" value="CAD9687670.1"/>
    <property type="molecule type" value="Transcribed_RNA"/>
</dbReference>
<dbReference type="SUPFAM" id="SSF52096">
    <property type="entry name" value="ClpP/crotonase"/>
    <property type="match status" value="1"/>
</dbReference>
<dbReference type="InterPro" id="IPR001753">
    <property type="entry name" value="Enoyl-CoA_hydra/iso"/>
</dbReference>
<dbReference type="GO" id="GO:0003824">
    <property type="term" value="F:catalytic activity"/>
    <property type="evidence" value="ECO:0007669"/>
    <property type="project" value="UniProtKB-ARBA"/>
</dbReference>
<proteinExistence type="predicted"/>
<dbReference type="Pfam" id="PF00378">
    <property type="entry name" value="ECH_1"/>
    <property type="match status" value="1"/>
</dbReference>
<sequence length="275" mass="30935">MGSSRTVFETDSICVESPSWGGDRVGVVWLNRGSKLNTLGTWVLEDIIRVFSFLQNEWFAKGTLKVVIILAKGRMFSAGADLKEEPKRFKPFETATEKADYFRKWRYDLQLGRRAMQAIEELEAVTICGVHGHVMGGAWCISLCCDYTVATEDCIFQMPEIDIQLPLTWGCTPRVIRQFGTMKAKEIIMLGERFTGKELYDLGGINKLVNSKEALTEATKTIAKRFVAKDPVALHMVKTQFRALARAHSLGDTTESDGDLLFLPAVLKHYQRSTL</sequence>
<dbReference type="CDD" id="cd06558">
    <property type="entry name" value="crotonase-like"/>
    <property type="match status" value="1"/>
</dbReference>
<evidence type="ECO:0000313" key="1">
    <source>
        <dbReference type="EMBL" id="CAD9687670.1"/>
    </source>
</evidence>
<dbReference type="PANTHER" id="PTHR11941:SF54">
    <property type="entry name" value="ENOYL-COA HYDRATASE, MITOCHONDRIAL"/>
    <property type="match status" value="1"/>
</dbReference>